<accession>A0A0F4GXH5</accession>
<name>A0A0F4GXH5_9PEZI</name>
<keyword evidence="2" id="KW-1185">Reference proteome</keyword>
<evidence type="ECO:0000313" key="1">
    <source>
        <dbReference type="EMBL" id="KJY02107.1"/>
    </source>
</evidence>
<dbReference type="Pfam" id="PF26639">
    <property type="entry name" value="Het-6_barrel"/>
    <property type="match status" value="1"/>
</dbReference>
<comment type="caution">
    <text evidence="1">The sequence shown here is derived from an EMBL/GenBank/DDBJ whole genome shotgun (WGS) entry which is preliminary data.</text>
</comment>
<dbReference type="AlphaFoldDB" id="A0A0F4GXH5"/>
<dbReference type="OrthoDB" id="3624969at2759"/>
<sequence length="211" mass="23710">MSSADADSVWRLRFQHFLVFRYLLHKADLEQDKNFTNPAPRVVAQIQDLPRMEERFAKFIEAHDAIEIPCDVVPEPLYHASFAIRKTIPAITNWLFGADSVKDAGTVKMVVKMVMSAGRHRPFYQLISTFSDVFSTVYDGRRIFLTKNEYLGITVETVTPGDVIYLVAGAEVPFVLRPAKDKQATFTLAGEAYVHGLKSADEAALSDIQIV</sequence>
<reference evidence="1 2" key="1">
    <citation type="submission" date="2015-03" db="EMBL/GenBank/DDBJ databases">
        <title>RNA-seq based gene annotation and comparative genomics of four Zymoseptoria species reveal species-specific pathogenicity related genes and transposable element activity.</title>
        <authorList>
            <person name="Grandaubert J."/>
            <person name="Bhattacharyya A."/>
            <person name="Stukenbrock E.H."/>
        </authorList>
    </citation>
    <scope>NUCLEOTIDE SEQUENCE [LARGE SCALE GENOMIC DNA]</scope>
    <source>
        <strain evidence="1 2">Zb18110</strain>
    </source>
</reference>
<protein>
    <submittedName>
        <fullName evidence="1">Uncharacterized protein</fullName>
    </submittedName>
</protein>
<dbReference type="Proteomes" id="UP000033647">
    <property type="component" value="Unassembled WGS sequence"/>
</dbReference>
<gene>
    <name evidence="1" type="ORF">TI39_contig258g00004</name>
</gene>
<organism evidence="1 2">
    <name type="scientific">Zymoseptoria brevis</name>
    <dbReference type="NCBI Taxonomy" id="1047168"/>
    <lineage>
        <taxon>Eukaryota</taxon>
        <taxon>Fungi</taxon>
        <taxon>Dikarya</taxon>
        <taxon>Ascomycota</taxon>
        <taxon>Pezizomycotina</taxon>
        <taxon>Dothideomycetes</taxon>
        <taxon>Dothideomycetidae</taxon>
        <taxon>Mycosphaerellales</taxon>
        <taxon>Mycosphaerellaceae</taxon>
        <taxon>Zymoseptoria</taxon>
    </lineage>
</organism>
<proteinExistence type="predicted"/>
<evidence type="ECO:0000313" key="2">
    <source>
        <dbReference type="Proteomes" id="UP000033647"/>
    </source>
</evidence>
<dbReference type="EMBL" id="LAFY01000250">
    <property type="protein sequence ID" value="KJY02107.1"/>
    <property type="molecule type" value="Genomic_DNA"/>
</dbReference>